<proteinExistence type="predicted"/>
<dbReference type="Pfam" id="PF17667">
    <property type="entry name" value="Pkinase_fungal"/>
    <property type="match status" value="1"/>
</dbReference>
<evidence type="ECO:0000313" key="2">
    <source>
        <dbReference type="EMBL" id="TBU56330.1"/>
    </source>
</evidence>
<dbReference type="Proteomes" id="UP000292082">
    <property type="component" value="Unassembled WGS sequence"/>
</dbReference>
<organism evidence="2 3">
    <name type="scientific">Dichomitus squalens</name>
    <dbReference type="NCBI Taxonomy" id="114155"/>
    <lineage>
        <taxon>Eukaryota</taxon>
        <taxon>Fungi</taxon>
        <taxon>Dikarya</taxon>
        <taxon>Basidiomycota</taxon>
        <taxon>Agaricomycotina</taxon>
        <taxon>Agaricomycetes</taxon>
        <taxon>Polyporales</taxon>
        <taxon>Polyporaceae</taxon>
        <taxon>Dichomitus</taxon>
    </lineage>
</organism>
<dbReference type="STRING" id="114155.A0A4Q9PPR4"/>
<dbReference type="InterPro" id="IPR040976">
    <property type="entry name" value="Pkinase_fungal"/>
</dbReference>
<dbReference type="AlphaFoldDB" id="A0A4Q9PPR4"/>
<dbReference type="EMBL" id="ML145153">
    <property type="protein sequence ID" value="TBU56330.1"/>
    <property type="molecule type" value="Genomic_DNA"/>
</dbReference>
<evidence type="ECO:0000259" key="1">
    <source>
        <dbReference type="Pfam" id="PF17667"/>
    </source>
</evidence>
<gene>
    <name evidence="2" type="ORF">BD310DRAFT_978955</name>
</gene>
<protein>
    <recommendedName>
        <fullName evidence="1">Fungal-type protein kinase domain-containing protein</fullName>
    </recommendedName>
</protein>
<accession>A0A4Q9PPR4</accession>
<keyword evidence="3" id="KW-1185">Reference proteome</keyword>
<feature type="domain" description="Fungal-type protein kinase" evidence="1">
    <location>
        <begin position="8"/>
        <end position="44"/>
    </location>
</feature>
<evidence type="ECO:0000313" key="3">
    <source>
        <dbReference type="Proteomes" id="UP000292082"/>
    </source>
</evidence>
<name>A0A4Q9PPR4_9APHY</name>
<sequence>MPPKASVKGRIGTYQFMSVNLLQYPSETSKVADELESFFYVMVYNAFRHLRSSCNDPAWWVTTCFDHYAGPP</sequence>
<reference evidence="2 3" key="1">
    <citation type="submission" date="2019-01" db="EMBL/GenBank/DDBJ databases">
        <title>Draft genome sequences of three monokaryotic isolates of the white-rot basidiomycete fungus Dichomitus squalens.</title>
        <authorList>
            <consortium name="DOE Joint Genome Institute"/>
            <person name="Lopez S.C."/>
            <person name="Andreopoulos B."/>
            <person name="Pangilinan J."/>
            <person name="Lipzen A."/>
            <person name="Riley R."/>
            <person name="Ahrendt S."/>
            <person name="Ng V."/>
            <person name="Barry K."/>
            <person name="Daum C."/>
            <person name="Grigoriev I.V."/>
            <person name="Hilden K.S."/>
            <person name="Makela M.R."/>
            <person name="de Vries R.P."/>
        </authorList>
    </citation>
    <scope>NUCLEOTIDE SEQUENCE [LARGE SCALE GENOMIC DNA]</scope>
    <source>
        <strain evidence="2 3">CBS 464.89</strain>
    </source>
</reference>